<dbReference type="InterPro" id="IPR011990">
    <property type="entry name" value="TPR-like_helical_dom_sf"/>
</dbReference>
<proteinExistence type="predicted"/>
<feature type="signal peptide" evidence="1">
    <location>
        <begin position="1"/>
        <end position="18"/>
    </location>
</feature>
<dbReference type="Gene3D" id="1.25.40.10">
    <property type="entry name" value="Tetratricopeptide repeat domain"/>
    <property type="match status" value="3"/>
</dbReference>
<accession>A0ABU1Y7M2</accession>
<protein>
    <submittedName>
        <fullName evidence="2">Tetratricopeptide (TPR) repeat protein</fullName>
    </submittedName>
</protein>
<dbReference type="EMBL" id="JAVDWQ010000005">
    <property type="protein sequence ID" value="MDR7210093.1"/>
    <property type="molecule type" value="Genomic_DNA"/>
</dbReference>
<reference evidence="2 3" key="1">
    <citation type="submission" date="2023-07" db="EMBL/GenBank/DDBJ databases">
        <title>Sorghum-associated microbial communities from plants grown in Nebraska, USA.</title>
        <authorList>
            <person name="Schachtman D."/>
        </authorList>
    </citation>
    <scope>NUCLEOTIDE SEQUENCE [LARGE SCALE GENOMIC DNA]</scope>
    <source>
        <strain evidence="2 3">4129</strain>
    </source>
</reference>
<keyword evidence="1" id="KW-0732">Signal</keyword>
<organism evidence="2 3">
    <name type="scientific">Flavobacterium piscis</name>
    <dbReference type="NCBI Taxonomy" id="1114874"/>
    <lineage>
        <taxon>Bacteria</taxon>
        <taxon>Pseudomonadati</taxon>
        <taxon>Bacteroidota</taxon>
        <taxon>Flavobacteriia</taxon>
        <taxon>Flavobacteriales</taxon>
        <taxon>Flavobacteriaceae</taxon>
        <taxon>Flavobacterium</taxon>
    </lineage>
</organism>
<evidence type="ECO:0000313" key="2">
    <source>
        <dbReference type="EMBL" id="MDR7210093.1"/>
    </source>
</evidence>
<comment type="caution">
    <text evidence="2">The sequence shown here is derived from an EMBL/GenBank/DDBJ whole genome shotgun (WGS) entry which is preliminary data.</text>
</comment>
<gene>
    <name evidence="2" type="ORF">J2W48_002032</name>
</gene>
<evidence type="ECO:0000256" key="1">
    <source>
        <dbReference type="SAM" id="SignalP"/>
    </source>
</evidence>
<name>A0ABU1Y7M2_9FLAO</name>
<keyword evidence="3" id="KW-1185">Reference proteome</keyword>
<sequence>MRKIILTTLLFICITANAHRTEVNILDTEAGKIAALAKVGGEMGRYFDKQKGLEILSRALSEIYTIDNKNYRETVLAAIANEYAGLDEIKKAINITRSITDVHLYATNMGKIANKLVKSNPTLANELLNEAVTKARKEAEEHDLPALLAELSGKYIRLNKTDVAQELLKEANLAVEKIKNIHLDDKLSLYAEIAANMVAAGQKEDAFKLFDKAYTLSSKIEDPFERAAILTMLGGELAEKGQPEKAIQMLDKALKVSLLIKDEQKRTDVTSEIARNYGQSKKFEKGIEIAKGIPDAYFSSEALIVLAKNYAKTKQPNEAYNLLKEVVKKTNAISSESKKATIQSKAAAELTELGKKEEGKSLLEDALKILI</sequence>
<dbReference type="Proteomes" id="UP001269081">
    <property type="component" value="Unassembled WGS sequence"/>
</dbReference>
<dbReference type="SUPFAM" id="SSF48452">
    <property type="entry name" value="TPR-like"/>
    <property type="match status" value="1"/>
</dbReference>
<dbReference type="RefSeq" id="WP_310280812.1">
    <property type="nucleotide sequence ID" value="NZ_JAVDWQ010000005.1"/>
</dbReference>
<feature type="chain" id="PRO_5045056294" evidence="1">
    <location>
        <begin position="19"/>
        <end position="371"/>
    </location>
</feature>
<evidence type="ECO:0000313" key="3">
    <source>
        <dbReference type="Proteomes" id="UP001269081"/>
    </source>
</evidence>